<dbReference type="EMBL" id="GL377655">
    <property type="protein sequence ID" value="EFJ10287.1"/>
    <property type="molecule type" value="Genomic_DNA"/>
</dbReference>
<dbReference type="InParanoid" id="D8SZJ2"/>
<sequence length="349" mass="38038">MAALNNTTAKHRRAGLGSATVLVKGGIAAAKSKGDGAGKADAQWLRGIGGSTSTVCPHELGCDKGEEDPISGSGATAGPKRQKPPNSKESQKTKADKLLKSPRETRREAEEEDEVTLRSRGKGSSQEAGISRSMGQDLDTPGAGKDAQERLAQTLPAGHKGESPRATWRTSLEKMQGEKDMGASLSRRFAHRCLSDLTNREKGLRSGSPGNSAKLARRSCLQPLERGRTIHQGHPLQDCMPRRDREEKLNWDPQDFQEEIQRSSLTDLLLAQDILQAEWCHKKINPLGEAESLGPALRTAALMIEEAVRRWKAYASTPSREKGQQESRIGDPEEEDRIAQEEERTPEGG</sequence>
<dbReference type="Gramene" id="EFJ10287">
    <property type="protein sequence ID" value="EFJ10287"/>
    <property type="gene ID" value="SELMODRAFT_427421"/>
</dbReference>
<accession>D8SZJ2</accession>
<organism evidence="3">
    <name type="scientific">Selaginella moellendorffii</name>
    <name type="common">Spikemoss</name>
    <dbReference type="NCBI Taxonomy" id="88036"/>
    <lineage>
        <taxon>Eukaryota</taxon>
        <taxon>Viridiplantae</taxon>
        <taxon>Streptophyta</taxon>
        <taxon>Embryophyta</taxon>
        <taxon>Tracheophyta</taxon>
        <taxon>Lycopodiopsida</taxon>
        <taxon>Selaginellales</taxon>
        <taxon>Selaginellaceae</taxon>
        <taxon>Selaginella</taxon>
    </lineage>
</organism>
<evidence type="ECO:0000313" key="2">
    <source>
        <dbReference type="EMBL" id="EFJ10287.1"/>
    </source>
</evidence>
<feature type="region of interest" description="Disordered" evidence="1">
    <location>
        <begin position="314"/>
        <end position="349"/>
    </location>
</feature>
<protein>
    <submittedName>
        <fullName evidence="2">Uncharacterized protein</fullName>
    </submittedName>
</protein>
<name>D8SZJ2_SELML</name>
<keyword evidence="3" id="KW-1185">Reference proteome</keyword>
<dbReference type="KEGG" id="smo:SELMODRAFT_427421"/>
<feature type="compositionally biased region" description="Basic and acidic residues" evidence="1">
    <location>
        <begin position="319"/>
        <end position="349"/>
    </location>
</feature>
<dbReference type="HOGENOM" id="CLU_795461_0_0_1"/>
<feature type="region of interest" description="Disordered" evidence="1">
    <location>
        <begin position="48"/>
        <end position="146"/>
    </location>
</feature>
<evidence type="ECO:0000256" key="1">
    <source>
        <dbReference type="SAM" id="MobiDB-lite"/>
    </source>
</evidence>
<proteinExistence type="predicted"/>
<feature type="compositionally biased region" description="Basic and acidic residues" evidence="1">
    <location>
        <begin position="89"/>
        <end position="109"/>
    </location>
</feature>
<gene>
    <name evidence="2" type="ORF">SELMODRAFT_427421</name>
</gene>
<evidence type="ECO:0000313" key="3">
    <source>
        <dbReference type="Proteomes" id="UP000001514"/>
    </source>
</evidence>
<reference evidence="2 3" key="1">
    <citation type="journal article" date="2011" name="Science">
        <title>The Selaginella genome identifies genetic changes associated with the evolution of vascular plants.</title>
        <authorList>
            <person name="Banks J.A."/>
            <person name="Nishiyama T."/>
            <person name="Hasebe M."/>
            <person name="Bowman J.L."/>
            <person name="Gribskov M."/>
            <person name="dePamphilis C."/>
            <person name="Albert V.A."/>
            <person name="Aono N."/>
            <person name="Aoyama T."/>
            <person name="Ambrose B.A."/>
            <person name="Ashton N.W."/>
            <person name="Axtell M.J."/>
            <person name="Barker E."/>
            <person name="Barker M.S."/>
            <person name="Bennetzen J.L."/>
            <person name="Bonawitz N.D."/>
            <person name="Chapple C."/>
            <person name="Cheng C."/>
            <person name="Correa L.G."/>
            <person name="Dacre M."/>
            <person name="DeBarry J."/>
            <person name="Dreyer I."/>
            <person name="Elias M."/>
            <person name="Engstrom E.M."/>
            <person name="Estelle M."/>
            <person name="Feng L."/>
            <person name="Finet C."/>
            <person name="Floyd S.K."/>
            <person name="Frommer W.B."/>
            <person name="Fujita T."/>
            <person name="Gramzow L."/>
            <person name="Gutensohn M."/>
            <person name="Harholt J."/>
            <person name="Hattori M."/>
            <person name="Heyl A."/>
            <person name="Hirai T."/>
            <person name="Hiwatashi Y."/>
            <person name="Ishikawa M."/>
            <person name="Iwata M."/>
            <person name="Karol K.G."/>
            <person name="Koehler B."/>
            <person name="Kolukisaoglu U."/>
            <person name="Kubo M."/>
            <person name="Kurata T."/>
            <person name="Lalonde S."/>
            <person name="Li K."/>
            <person name="Li Y."/>
            <person name="Litt A."/>
            <person name="Lyons E."/>
            <person name="Manning G."/>
            <person name="Maruyama T."/>
            <person name="Michael T.P."/>
            <person name="Mikami K."/>
            <person name="Miyazaki S."/>
            <person name="Morinaga S."/>
            <person name="Murata T."/>
            <person name="Mueller-Roeber B."/>
            <person name="Nelson D.R."/>
            <person name="Obara M."/>
            <person name="Oguri Y."/>
            <person name="Olmstead R.G."/>
            <person name="Onodera N."/>
            <person name="Petersen B.L."/>
            <person name="Pils B."/>
            <person name="Prigge M."/>
            <person name="Rensing S.A."/>
            <person name="Riano-Pachon D.M."/>
            <person name="Roberts A.W."/>
            <person name="Sato Y."/>
            <person name="Scheller H.V."/>
            <person name="Schulz B."/>
            <person name="Schulz C."/>
            <person name="Shakirov E.V."/>
            <person name="Shibagaki N."/>
            <person name="Shinohara N."/>
            <person name="Shippen D.E."/>
            <person name="Soerensen I."/>
            <person name="Sotooka R."/>
            <person name="Sugimoto N."/>
            <person name="Sugita M."/>
            <person name="Sumikawa N."/>
            <person name="Tanurdzic M."/>
            <person name="Theissen G."/>
            <person name="Ulvskov P."/>
            <person name="Wakazuki S."/>
            <person name="Weng J.K."/>
            <person name="Willats W.W."/>
            <person name="Wipf D."/>
            <person name="Wolf P.G."/>
            <person name="Yang L."/>
            <person name="Zimmer A.D."/>
            <person name="Zhu Q."/>
            <person name="Mitros T."/>
            <person name="Hellsten U."/>
            <person name="Loque D."/>
            <person name="Otillar R."/>
            <person name="Salamov A."/>
            <person name="Schmutz J."/>
            <person name="Shapiro H."/>
            <person name="Lindquist E."/>
            <person name="Lucas S."/>
            <person name="Rokhsar D."/>
            <person name="Grigoriev I.V."/>
        </authorList>
    </citation>
    <scope>NUCLEOTIDE SEQUENCE [LARGE SCALE GENOMIC DNA]</scope>
</reference>
<dbReference type="Proteomes" id="UP000001514">
    <property type="component" value="Unassembled WGS sequence"/>
</dbReference>
<dbReference type="AlphaFoldDB" id="D8SZJ2"/>